<evidence type="ECO:0000256" key="1">
    <source>
        <dbReference type="SAM" id="Phobius"/>
    </source>
</evidence>
<dbReference type="EMBL" id="AP024233">
    <property type="protein sequence ID" value="BCO10758.1"/>
    <property type="molecule type" value="Genomic_DNA"/>
</dbReference>
<dbReference type="InterPro" id="IPR018649">
    <property type="entry name" value="SHOCT"/>
</dbReference>
<feature type="transmembrane region" description="Helical" evidence="1">
    <location>
        <begin position="23"/>
        <end position="46"/>
    </location>
</feature>
<organism evidence="3 4">
    <name type="scientific">Desulfolithobacter dissulfuricans</name>
    <dbReference type="NCBI Taxonomy" id="2795293"/>
    <lineage>
        <taxon>Bacteria</taxon>
        <taxon>Pseudomonadati</taxon>
        <taxon>Thermodesulfobacteriota</taxon>
        <taxon>Desulfobulbia</taxon>
        <taxon>Desulfobulbales</taxon>
        <taxon>Desulfobulbaceae</taxon>
        <taxon>Desulfolithobacter</taxon>
    </lineage>
</organism>
<keyword evidence="1" id="KW-0472">Membrane</keyword>
<proteinExistence type="predicted"/>
<name>A0A915U3R5_9BACT</name>
<dbReference type="Proteomes" id="UP001063350">
    <property type="component" value="Chromosome"/>
</dbReference>
<sequence length="89" mass="9926">MMHAGFFGNGGAHYSSWLCGPGAFFPGVLGWVITLLFWGLIIYLALRLFQALAGGTCNHRPSSLETLKDRYARGEINEEQYQRMKSELG</sequence>
<evidence type="ECO:0000259" key="2">
    <source>
        <dbReference type="Pfam" id="PF09851"/>
    </source>
</evidence>
<accession>A0A915U3R5</accession>
<dbReference type="AlphaFoldDB" id="A0A915U3R5"/>
<evidence type="ECO:0000313" key="3">
    <source>
        <dbReference type="EMBL" id="BCO10758.1"/>
    </source>
</evidence>
<dbReference type="RefSeq" id="WP_267927477.1">
    <property type="nucleotide sequence ID" value="NZ_AP024233.1"/>
</dbReference>
<dbReference type="KEGG" id="ddu:GF1_31340"/>
<gene>
    <name evidence="3" type="ORF">GF1_31340</name>
</gene>
<keyword evidence="1" id="KW-1133">Transmembrane helix</keyword>
<keyword evidence="4" id="KW-1185">Reference proteome</keyword>
<dbReference type="Pfam" id="PF09851">
    <property type="entry name" value="SHOCT"/>
    <property type="match status" value="1"/>
</dbReference>
<feature type="domain" description="SHOCT" evidence="2">
    <location>
        <begin position="63"/>
        <end position="88"/>
    </location>
</feature>
<protein>
    <recommendedName>
        <fullName evidence="2">SHOCT domain-containing protein</fullName>
    </recommendedName>
</protein>
<reference evidence="3" key="1">
    <citation type="submission" date="2020-12" db="EMBL/GenBank/DDBJ databases">
        <title>Desulfobium dissulfuricans gen. nov., sp. nov., a novel mesophilic, sulfate-reducing bacterium isolated from a deep-sea hydrothermal vent.</title>
        <authorList>
            <person name="Hashimoto Y."/>
            <person name="Tame A."/>
            <person name="Sawayama S."/>
            <person name="Miyazaki J."/>
            <person name="Takai K."/>
            <person name="Nakagawa S."/>
        </authorList>
    </citation>
    <scope>NUCLEOTIDE SEQUENCE</scope>
    <source>
        <strain evidence="3">GF1</strain>
    </source>
</reference>
<keyword evidence="1" id="KW-0812">Transmembrane</keyword>
<evidence type="ECO:0000313" key="4">
    <source>
        <dbReference type="Proteomes" id="UP001063350"/>
    </source>
</evidence>